<dbReference type="Pfam" id="PF07729">
    <property type="entry name" value="FCD"/>
    <property type="match status" value="1"/>
</dbReference>
<evidence type="ECO:0000256" key="3">
    <source>
        <dbReference type="ARBA" id="ARBA00023163"/>
    </source>
</evidence>
<sequence>MNAAPPFRSSAAQTTRALLELRGLILGGALAAGERLSELAVVERLGVSRTPVRAALQRLCEEGLTTALPGGGYAVKSFSDRDVHDAIELRGTLEGLAARLAAERGASATDLQQARVLLERLDAVLASDLAEDDFADYVQYNERLHALLIGMAGSDLLAREFARTVQVPFASPNGFVMAQAAVPEARLILTLAQDQHRQVVEAIEQRQGARAEALMREHAHLAQRNFRYALRDQHAIGRVHGGALIRRKAPGARARGSDGTP</sequence>
<dbReference type="SUPFAM" id="SSF46785">
    <property type="entry name" value="Winged helix' DNA-binding domain"/>
    <property type="match status" value="1"/>
</dbReference>
<dbReference type="InterPro" id="IPR011711">
    <property type="entry name" value="GntR_C"/>
</dbReference>
<evidence type="ECO:0000313" key="6">
    <source>
        <dbReference type="Proteomes" id="UP000239898"/>
    </source>
</evidence>
<dbReference type="InterPro" id="IPR036388">
    <property type="entry name" value="WH-like_DNA-bd_sf"/>
</dbReference>
<dbReference type="PROSITE" id="PS50949">
    <property type="entry name" value="HTH_GNTR"/>
    <property type="match status" value="1"/>
</dbReference>
<evidence type="ECO:0000256" key="2">
    <source>
        <dbReference type="ARBA" id="ARBA00023125"/>
    </source>
</evidence>
<dbReference type="SMART" id="SM00895">
    <property type="entry name" value="FCD"/>
    <property type="match status" value="1"/>
</dbReference>
<dbReference type="RefSeq" id="WP_128421498.1">
    <property type="nucleotide sequence ID" value="NZ_CP049017.1"/>
</dbReference>
<evidence type="ECO:0000256" key="1">
    <source>
        <dbReference type="ARBA" id="ARBA00023015"/>
    </source>
</evidence>
<dbReference type="SUPFAM" id="SSF48008">
    <property type="entry name" value="GntR ligand-binding domain-like"/>
    <property type="match status" value="1"/>
</dbReference>
<dbReference type="GO" id="GO:0003700">
    <property type="term" value="F:DNA-binding transcription factor activity"/>
    <property type="evidence" value="ECO:0007669"/>
    <property type="project" value="InterPro"/>
</dbReference>
<dbReference type="SMART" id="SM00345">
    <property type="entry name" value="HTH_GNTR"/>
    <property type="match status" value="1"/>
</dbReference>
<name>A0A2S6ZBR5_9XANT</name>
<dbReference type="GO" id="GO:0003677">
    <property type="term" value="F:DNA binding"/>
    <property type="evidence" value="ECO:0007669"/>
    <property type="project" value="UniProtKB-KW"/>
</dbReference>
<keyword evidence="3" id="KW-0804">Transcription</keyword>
<organism evidence="5 6">
    <name type="scientific">Xanthomonas theicola</name>
    <dbReference type="NCBI Taxonomy" id="56464"/>
    <lineage>
        <taxon>Bacteria</taxon>
        <taxon>Pseudomonadati</taxon>
        <taxon>Pseudomonadota</taxon>
        <taxon>Gammaproteobacteria</taxon>
        <taxon>Lysobacterales</taxon>
        <taxon>Lysobacteraceae</taxon>
        <taxon>Xanthomonas</taxon>
    </lineage>
</organism>
<dbReference type="AlphaFoldDB" id="A0A2S6ZBR5"/>
<keyword evidence="2" id="KW-0238">DNA-binding</keyword>
<protein>
    <submittedName>
        <fullName evidence="5">GntR family transcriptional regulator</fullName>
    </submittedName>
</protein>
<keyword evidence="1" id="KW-0805">Transcription regulation</keyword>
<feature type="domain" description="HTH gntR-type" evidence="4">
    <location>
        <begin position="11"/>
        <end position="78"/>
    </location>
</feature>
<dbReference type="EMBL" id="MIGX01000120">
    <property type="protein sequence ID" value="PPT82842.1"/>
    <property type="molecule type" value="Genomic_DNA"/>
</dbReference>
<proteinExistence type="predicted"/>
<accession>A0A2S6ZBR5</accession>
<dbReference type="PANTHER" id="PTHR43537:SF49">
    <property type="entry name" value="TRANSCRIPTIONAL REGULATORY PROTEIN"/>
    <property type="match status" value="1"/>
</dbReference>
<dbReference type="InterPro" id="IPR036390">
    <property type="entry name" value="WH_DNA-bd_sf"/>
</dbReference>
<evidence type="ECO:0000259" key="4">
    <source>
        <dbReference type="PROSITE" id="PS50949"/>
    </source>
</evidence>
<keyword evidence="6" id="KW-1185">Reference proteome</keyword>
<evidence type="ECO:0000313" key="5">
    <source>
        <dbReference type="EMBL" id="PPT82842.1"/>
    </source>
</evidence>
<gene>
    <name evidence="5" type="ORF">XthCFBP4691_17065</name>
</gene>
<dbReference type="Gene3D" id="1.20.120.530">
    <property type="entry name" value="GntR ligand-binding domain-like"/>
    <property type="match status" value="1"/>
</dbReference>
<comment type="caution">
    <text evidence="5">The sequence shown here is derived from an EMBL/GenBank/DDBJ whole genome shotgun (WGS) entry which is preliminary data.</text>
</comment>
<dbReference type="InterPro" id="IPR000524">
    <property type="entry name" value="Tscrpt_reg_HTH_GntR"/>
</dbReference>
<dbReference type="Gene3D" id="1.10.10.10">
    <property type="entry name" value="Winged helix-like DNA-binding domain superfamily/Winged helix DNA-binding domain"/>
    <property type="match status" value="1"/>
</dbReference>
<dbReference type="OrthoDB" id="7005926at2"/>
<dbReference type="Pfam" id="PF00392">
    <property type="entry name" value="GntR"/>
    <property type="match status" value="1"/>
</dbReference>
<dbReference type="InterPro" id="IPR008920">
    <property type="entry name" value="TF_FadR/GntR_C"/>
</dbReference>
<reference evidence="5 6" key="1">
    <citation type="submission" date="2016-08" db="EMBL/GenBank/DDBJ databases">
        <title>Evolution of the type three secretion system and type three effector repertoires in Xanthomonas.</title>
        <authorList>
            <person name="Merda D."/>
            <person name="Briand M."/>
            <person name="Bosis E."/>
            <person name="Rousseau C."/>
            <person name="Portier P."/>
            <person name="Jacques M.-A."/>
            <person name="Fischer-Le Saux M."/>
        </authorList>
    </citation>
    <scope>NUCLEOTIDE SEQUENCE [LARGE SCALE GENOMIC DNA]</scope>
    <source>
        <strain evidence="5 6">CFBP 4691</strain>
    </source>
</reference>
<dbReference type="Proteomes" id="UP000239898">
    <property type="component" value="Unassembled WGS sequence"/>
</dbReference>
<dbReference type="PANTHER" id="PTHR43537">
    <property type="entry name" value="TRANSCRIPTIONAL REGULATOR, GNTR FAMILY"/>
    <property type="match status" value="1"/>
</dbReference>